<proteinExistence type="predicted"/>
<keyword evidence="4" id="KW-1185">Reference proteome</keyword>
<reference evidence="3 4" key="1">
    <citation type="submission" date="2017-03" db="EMBL/GenBank/DDBJ databases">
        <title>Draft Genome sequence of Marispirochaeta sp. strain JC444.</title>
        <authorList>
            <person name="Shivani Y."/>
            <person name="Subhash Y."/>
            <person name="Sasikala C."/>
            <person name="Ramana C."/>
        </authorList>
    </citation>
    <scope>NUCLEOTIDE SEQUENCE [LARGE SCALE GENOMIC DNA]</scope>
    <source>
        <strain evidence="3 4">JC444</strain>
    </source>
</reference>
<dbReference type="EMBL" id="MWQY01000003">
    <property type="protein sequence ID" value="ORC37287.1"/>
    <property type="molecule type" value="Genomic_DNA"/>
</dbReference>
<dbReference type="OrthoDB" id="46225at2"/>
<evidence type="ECO:0000259" key="2">
    <source>
        <dbReference type="Pfam" id="PF09588"/>
    </source>
</evidence>
<dbReference type="NCBIfam" id="TIGR03033">
    <property type="entry name" value="phage_rel_nuc"/>
    <property type="match status" value="1"/>
</dbReference>
<evidence type="ECO:0000256" key="1">
    <source>
        <dbReference type="SAM" id="Coils"/>
    </source>
</evidence>
<dbReference type="AlphaFoldDB" id="A0A1Y1S1H6"/>
<dbReference type="Proteomes" id="UP000192343">
    <property type="component" value="Unassembled WGS sequence"/>
</dbReference>
<dbReference type="STRING" id="1963862.B4O97_03600"/>
<evidence type="ECO:0000313" key="4">
    <source>
        <dbReference type="Proteomes" id="UP000192343"/>
    </source>
</evidence>
<feature type="domain" description="YqaJ viral recombinase" evidence="2">
    <location>
        <begin position="20"/>
        <end position="167"/>
    </location>
</feature>
<dbReference type="InterPro" id="IPR019080">
    <property type="entry name" value="YqaJ_viral_recombinase"/>
</dbReference>
<dbReference type="SUPFAM" id="SSF52980">
    <property type="entry name" value="Restriction endonuclease-like"/>
    <property type="match status" value="1"/>
</dbReference>
<accession>A0A1Y1S1H6</accession>
<feature type="coiled-coil region" evidence="1">
    <location>
        <begin position="244"/>
        <end position="278"/>
    </location>
</feature>
<protein>
    <recommendedName>
        <fullName evidence="2">YqaJ viral recombinase domain-containing protein</fullName>
    </recommendedName>
</protein>
<dbReference type="Gene3D" id="3.90.320.10">
    <property type="match status" value="1"/>
</dbReference>
<dbReference type="InterPro" id="IPR011335">
    <property type="entry name" value="Restrct_endonuc-II-like"/>
</dbReference>
<dbReference type="Pfam" id="PF09588">
    <property type="entry name" value="YqaJ"/>
    <property type="match status" value="1"/>
</dbReference>
<gene>
    <name evidence="3" type="ORF">B4O97_03600</name>
</gene>
<dbReference type="InterPro" id="IPR017482">
    <property type="entry name" value="Lambda-type_endonuclease"/>
</dbReference>
<dbReference type="RefSeq" id="WP_083048411.1">
    <property type="nucleotide sequence ID" value="NZ_MWQY01000003.1"/>
</dbReference>
<evidence type="ECO:0000313" key="3">
    <source>
        <dbReference type="EMBL" id="ORC37287.1"/>
    </source>
</evidence>
<organism evidence="3 4">
    <name type="scientific">Marispirochaeta aestuarii</name>
    <dbReference type="NCBI Taxonomy" id="1963862"/>
    <lineage>
        <taxon>Bacteria</taxon>
        <taxon>Pseudomonadati</taxon>
        <taxon>Spirochaetota</taxon>
        <taxon>Spirochaetia</taxon>
        <taxon>Spirochaetales</taxon>
        <taxon>Spirochaetaceae</taxon>
        <taxon>Marispirochaeta</taxon>
    </lineage>
</organism>
<name>A0A1Y1S1H6_9SPIO</name>
<keyword evidence="1" id="KW-0175">Coiled coil</keyword>
<sequence>MIHLTDCEPIAAYSDITEEEWLSLRKTGIGGSDAGAIMGHSKYGSPLTVCLEKTGRYVPEDISEEEPVAVGNILEPIIRREIVGPYIREKLLVNVDVIDPTHTYRSIKYLWMIINPDGFLNIPGDTVGLEIKTGSSYRLKEWGGKDGDSLPDTYYDQVQHYMAGTGLNEWWVFGLIGNTRLLRIVPRNEGYIADLAEREREIWEAIQKNDPLYFPLPMGLDAETDALMQYGDPQGDETIDLSDMQGEIDRYLQLKIQIDDLTEERKRINQKIIMELKRSKYGETGKYKITWSRFNRSSFNKEQFEKDHPGMIDPYVTTSESGRLSVKVKE</sequence>
<dbReference type="InterPro" id="IPR011604">
    <property type="entry name" value="PDDEXK-like_dom_sf"/>
</dbReference>
<comment type="caution">
    <text evidence="3">The sequence shown here is derived from an EMBL/GenBank/DDBJ whole genome shotgun (WGS) entry which is preliminary data.</text>
</comment>